<keyword evidence="2" id="KW-0812">Transmembrane</keyword>
<feature type="transmembrane region" description="Helical" evidence="2">
    <location>
        <begin position="12"/>
        <end position="36"/>
    </location>
</feature>
<reference evidence="4" key="1">
    <citation type="submission" date="2020-03" db="EMBL/GenBank/DDBJ databases">
        <title>Psychroflexus Maritimus sp. nov., isolate from marine sediment.</title>
        <authorList>
            <person name="Zhong Y.-L."/>
        </authorList>
    </citation>
    <scope>NUCLEOTIDE SEQUENCE</scope>
    <source>
        <strain evidence="4">C1</strain>
    </source>
</reference>
<dbReference type="RefSeq" id="WP_166400747.1">
    <property type="nucleotide sequence ID" value="NZ_JAANAS010000072.1"/>
</dbReference>
<gene>
    <name evidence="4" type="ORF">G7034_09615</name>
</gene>
<dbReference type="Pfam" id="PF02397">
    <property type="entry name" value="Bac_transf"/>
    <property type="match status" value="1"/>
</dbReference>
<keyword evidence="5" id="KW-1185">Reference proteome</keyword>
<organism evidence="4 5">
    <name type="scientific">Psychroflexus maritimus</name>
    <dbReference type="NCBI Taxonomy" id="2714865"/>
    <lineage>
        <taxon>Bacteria</taxon>
        <taxon>Pseudomonadati</taxon>
        <taxon>Bacteroidota</taxon>
        <taxon>Flavobacteriia</taxon>
        <taxon>Flavobacteriales</taxon>
        <taxon>Flavobacteriaceae</taxon>
        <taxon>Psychroflexus</taxon>
    </lineage>
</organism>
<dbReference type="EMBL" id="JAANAS010000072">
    <property type="protein sequence ID" value="NGZ90510.1"/>
    <property type="molecule type" value="Genomic_DNA"/>
</dbReference>
<keyword evidence="2" id="KW-1133">Transmembrane helix</keyword>
<dbReference type="PANTHER" id="PTHR30576">
    <property type="entry name" value="COLANIC BIOSYNTHESIS UDP-GLUCOSE LIPID CARRIER TRANSFERASE"/>
    <property type="match status" value="1"/>
</dbReference>
<comment type="similarity">
    <text evidence="1">Belongs to the bacterial sugar transferase family.</text>
</comment>
<accession>A0A967AJL6</accession>
<evidence type="ECO:0000256" key="2">
    <source>
        <dbReference type="SAM" id="Phobius"/>
    </source>
</evidence>
<sequence>MYLRFVKPIFDFFLALIGLILLLPFLVLISFILLFIHNGKVFFLQKRIGKKASVFTIIKFKTLKENGARHGFLRFLRKSKLDEMPQLFNVLKGEMSIVGPRPDIPGYYDEIDKPYTSILDLKPGLTGWASLKYANEEALLKQQKAPLKYNNEVIFPNKLKINLAYRKQVSLWVDIKIILDTLFLPFRNKNNE</sequence>
<name>A0A967AJL6_9FLAO</name>
<keyword evidence="4" id="KW-0808">Transferase</keyword>
<evidence type="ECO:0000313" key="5">
    <source>
        <dbReference type="Proteomes" id="UP000643701"/>
    </source>
</evidence>
<evidence type="ECO:0000313" key="4">
    <source>
        <dbReference type="EMBL" id="NGZ90510.1"/>
    </source>
</evidence>
<evidence type="ECO:0000256" key="1">
    <source>
        <dbReference type="ARBA" id="ARBA00006464"/>
    </source>
</evidence>
<dbReference type="PANTHER" id="PTHR30576:SF20">
    <property type="entry name" value="QUINOVOSAMINEPHOSPHOTRANSFERAE-RELATED"/>
    <property type="match status" value="1"/>
</dbReference>
<dbReference type="Proteomes" id="UP000643701">
    <property type="component" value="Unassembled WGS sequence"/>
</dbReference>
<proteinExistence type="inferred from homology"/>
<evidence type="ECO:0000259" key="3">
    <source>
        <dbReference type="Pfam" id="PF02397"/>
    </source>
</evidence>
<keyword evidence="2" id="KW-0472">Membrane</keyword>
<dbReference type="InterPro" id="IPR003362">
    <property type="entry name" value="Bact_transf"/>
</dbReference>
<dbReference type="GO" id="GO:0016780">
    <property type="term" value="F:phosphotransferase activity, for other substituted phosphate groups"/>
    <property type="evidence" value="ECO:0007669"/>
    <property type="project" value="TreeGrafter"/>
</dbReference>
<comment type="caution">
    <text evidence="4">The sequence shown here is derived from an EMBL/GenBank/DDBJ whole genome shotgun (WGS) entry which is preliminary data.</text>
</comment>
<dbReference type="AlphaFoldDB" id="A0A967AJL6"/>
<protein>
    <submittedName>
        <fullName evidence="4">Sugar transferase</fullName>
    </submittedName>
</protein>
<feature type="domain" description="Bacterial sugar transferase" evidence="3">
    <location>
        <begin position="7"/>
        <end position="183"/>
    </location>
</feature>